<comment type="caution">
    <text evidence="2">The sequence shown here is derived from an EMBL/GenBank/DDBJ whole genome shotgun (WGS) entry which is preliminary data.</text>
</comment>
<dbReference type="AlphaFoldDB" id="K2FTJ7"/>
<feature type="transmembrane region" description="Helical" evidence="1">
    <location>
        <begin position="31"/>
        <end position="52"/>
    </location>
</feature>
<evidence type="ECO:0000256" key="1">
    <source>
        <dbReference type="SAM" id="Phobius"/>
    </source>
</evidence>
<dbReference type="EMBL" id="AMFJ01000896">
    <property type="protein sequence ID" value="EKE26213.1"/>
    <property type="molecule type" value="Genomic_DNA"/>
</dbReference>
<proteinExistence type="predicted"/>
<evidence type="ECO:0008006" key="3">
    <source>
        <dbReference type="Google" id="ProtNLM"/>
    </source>
</evidence>
<organism evidence="2">
    <name type="scientific">uncultured bacterium</name>
    <name type="common">gcode 4</name>
    <dbReference type="NCBI Taxonomy" id="1234023"/>
    <lineage>
        <taxon>Bacteria</taxon>
        <taxon>environmental samples</taxon>
    </lineage>
</organism>
<keyword evidence="1" id="KW-0812">Transmembrane</keyword>
<accession>K2FTJ7</accession>
<name>K2FTJ7_9BACT</name>
<evidence type="ECO:0000313" key="2">
    <source>
        <dbReference type="EMBL" id="EKE26213.1"/>
    </source>
</evidence>
<reference evidence="2" key="1">
    <citation type="journal article" date="2012" name="Science">
        <title>Fermentation, hydrogen, and sulfur metabolism in multiple uncultivated bacterial phyla.</title>
        <authorList>
            <person name="Wrighton K.C."/>
            <person name="Thomas B.C."/>
            <person name="Sharon I."/>
            <person name="Miller C.S."/>
            <person name="Castelle C.J."/>
            <person name="VerBerkmoes N.C."/>
            <person name="Wilkins M.J."/>
            <person name="Hettich R.L."/>
            <person name="Lipton M.S."/>
            <person name="Williams K.H."/>
            <person name="Long P.E."/>
            <person name="Banfield J.F."/>
        </authorList>
    </citation>
    <scope>NUCLEOTIDE SEQUENCE [LARGE SCALE GENOMIC DNA]</scope>
</reference>
<keyword evidence="1" id="KW-1133">Transmembrane helix</keyword>
<protein>
    <recommendedName>
        <fullName evidence="3">EamA domain-containing protein</fullName>
    </recommendedName>
</protein>
<keyword evidence="1" id="KW-0472">Membrane</keyword>
<gene>
    <name evidence="2" type="ORF">ACD_4C00380G0001</name>
</gene>
<sequence length="54" mass="5977">MNWLTYAILSASSFGFYNLFTKISSDKFSPSVASIFIAGTSFMIAIIVTLYLNI</sequence>